<dbReference type="InterPro" id="IPR000160">
    <property type="entry name" value="GGDEF_dom"/>
</dbReference>
<dbReference type="Pfam" id="PF00990">
    <property type="entry name" value="GGDEF"/>
    <property type="match status" value="1"/>
</dbReference>
<dbReference type="EC" id="2.7.7.65" evidence="2"/>
<feature type="transmembrane region" description="Helical" evidence="4">
    <location>
        <begin position="188"/>
        <end position="209"/>
    </location>
</feature>
<dbReference type="NCBIfam" id="TIGR00254">
    <property type="entry name" value="GGDEF"/>
    <property type="match status" value="1"/>
</dbReference>
<dbReference type="SUPFAM" id="SSF55073">
    <property type="entry name" value="Nucleotide cyclase"/>
    <property type="match status" value="1"/>
</dbReference>
<feature type="transmembrane region" description="Helical" evidence="4">
    <location>
        <begin position="248"/>
        <end position="269"/>
    </location>
</feature>
<dbReference type="CDD" id="cd01949">
    <property type="entry name" value="GGDEF"/>
    <property type="match status" value="1"/>
</dbReference>
<protein>
    <recommendedName>
        <fullName evidence="2">diguanylate cyclase</fullName>
        <ecNumber evidence="2">2.7.7.65</ecNumber>
    </recommendedName>
</protein>
<dbReference type="GO" id="GO:0005886">
    <property type="term" value="C:plasma membrane"/>
    <property type="evidence" value="ECO:0007669"/>
    <property type="project" value="TreeGrafter"/>
</dbReference>
<feature type="chain" id="PRO_5021216941" description="diguanylate cyclase" evidence="5">
    <location>
        <begin position="20"/>
        <end position="601"/>
    </location>
</feature>
<gene>
    <name evidence="7" type="ORF">E4634_18905</name>
</gene>
<dbReference type="InterPro" id="IPR011623">
    <property type="entry name" value="7TMR_DISM_rcpt_extracell_dom1"/>
</dbReference>
<keyword evidence="4" id="KW-1133">Transmembrane helix</keyword>
<dbReference type="PANTHER" id="PTHR45138">
    <property type="entry name" value="REGULATORY COMPONENTS OF SENSORY TRANSDUCTION SYSTEM"/>
    <property type="match status" value="1"/>
</dbReference>
<dbReference type="InterPro" id="IPR043128">
    <property type="entry name" value="Rev_trsase/Diguanyl_cyclase"/>
</dbReference>
<dbReference type="Pfam" id="PF07696">
    <property type="entry name" value="7TMR-DISMED2"/>
    <property type="match status" value="1"/>
</dbReference>
<dbReference type="PROSITE" id="PS50887">
    <property type="entry name" value="GGDEF"/>
    <property type="match status" value="1"/>
</dbReference>
<dbReference type="GO" id="GO:0052621">
    <property type="term" value="F:diguanylate cyclase activity"/>
    <property type="evidence" value="ECO:0007669"/>
    <property type="project" value="UniProtKB-EC"/>
</dbReference>
<feature type="transmembrane region" description="Helical" evidence="4">
    <location>
        <begin position="305"/>
        <end position="327"/>
    </location>
</feature>
<comment type="cofactor">
    <cofactor evidence="1">
        <name>Mg(2+)</name>
        <dbReference type="ChEBI" id="CHEBI:18420"/>
    </cofactor>
</comment>
<feature type="transmembrane region" description="Helical" evidence="4">
    <location>
        <begin position="334"/>
        <end position="354"/>
    </location>
</feature>
<dbReference type="GO" id="GO:1902201">
    <property type="term" value="P:negative regulation of bacterial-type flagellum-dependent cell motility"/>
    <property type="evidence" value="ECO:0007669"/>
    <property type="project" value="TreeGrafter"/>
</dbReference>
<evidence type="ECO:0000256" key="5">
    <source>
        <dbReference type="SAM" id="SignalP"/>
    </source>
</evidence>
<feature type="domain" description="GGDEF" evidence="6">
    <location>
        <begin position="465"/>
        <end position="596"/>
    </location>
</feature>
<sequence length="601" mass="66558">MYSRIVLALLLLCAQIAFAAPAIDVTVDESGNKTTGQSEILFDPQASLTVNEAAAKYALGEFTALDTAGSTGLQPGAVWSHFQLHNTSGQALTLDIEYVDHQLIELDAFQAPTSNGGNYTQVASLSLLAPFESRPVAHNRFVFQVTLAPDERREFLVKFSSHQAGFVFPSMRIWAPEKLRQNNNAETAMVMFLFGGIFLMSVVSFVAALATRDRTFFSYSVYALSKIVGWFTILGYTHQFIVKQHYHWSYMTITGAIGIIFGIIFSRIYLQTRQHTPRLDYVLLFMMANAVFMLVCTIFDLNTLAISSITLALLLYPAICIAGIVRFRQGSRDAAVFAVAWSLLVLGMVGQALRDLGLVGHSEFTYYWPAFASFVEMIGILTAMGLKVRRLRVQKDKAESRYMAQLESSKVELEMLVSQRTAELERAKEAAEFEARTDPLTGAHNRRSFLVEAQRCLSLAHRKGQPLSLLMFDIDHFKAINDSFGHSMGDEALRQFSSTVAGSLRDMDVWGRLGGEEFALLLYEDSQGSLLTANRLLETIRSISIPSDAGDLRFTASIGVASLAADEDIETLLNRADNALYQAKNQGRDCVVQDQALATQA</sequence>
<comment type="catalytic activity">
    <reaction evidence="3">
        <text>2 GTP = 3',3'-c-di-GMP + 2 diphosphate</text>
        <dbReference type="Rhea" id="RHEA:24898"/>
        <dbReference type="ChEBI" id="CHEBI:33019"/>
        <dbReference type="ChEBI" id="CHEBI:37565"/>
        <dbReference type="ChEBI" id="CHEBI:58805"/>
        <dbReference type="EC" id="2.7.7.65"/>
    </reaction>
</comment>
<dbReference type="InterPro" id="IPR011622">
    <property type="entry name" value="7TMR_DISM_rcpt_extracell_dom2"/>
</dbReference>
<dbReference type="SMART" id="SM00267">
    <property type="entry name" value="GGDEF"/>
    <property type="match status" value="1"/>
</dbReference>
<dbReference type="Proteomes" id="UP000298050">
    <property type="component" value="Unassembled WGS sequence"/>
</dbReference>
<dbReference type="GO" id="GO:0043709">
    <property type="term" value="P:cell adhesion involved in single-species biofilm formation"/>
    <property type="evidence" value="ECO:0007669"/>
    <property type="project" value="TreeGrafter"/>
</dbReference>
<keyword evidence="4" id="KW-0812">Transmembrane</keyword>
<feature type="transmembrane region" description="Helical" evidence="4">
    <location>
        <begin position="216"/>
        <end position="236"/>
    </location>
</feature>
<dbReference type="OrthoDB" id="9812260at2"/>
<dbReference type="InterPro" id="IPR029787">
    <property type="entry name" value="Nucleotide_cyclase"/>
</dbReference>
<feature type="transmembrane region" description="Helical" evidence="4">
    <location>
        <begin position="366"/>
        <end position="386"/>
    </location>
</feature>
<dbReference type="PANTHER" id="PTHR45138:SF9">
    <property type="entry name" value="DIGUANYLATE CYCLASE DGCM-RELATED"/>
    <property type="match status" value="1"/>
</dbReference>
<accession>A0A4Z0LVJ3</accession>
<keyword evidence="8" id="KW-1185">Reference proteome</keyword>
<comment type="caution">
    <text evidence="7">The sequence shown here is derived from an EMBL/GenBank/DDBJ whole genome shotgun (WGS) entry which is preliminary data.</text>
</comment>
<evidence type="ECO:0000313" key="8">
    <source>
        <dbReference type="Proteomes" id="UP000298050"/>
    </source>
</evidence>
<reference evidence="7 8" key="1">
    <citation type="submission" date="2019-04" db="EMBL/GenBank/DDBJ databases">
        <title>Taxonomy of novel Haliea sp. from mangrove soil of West Coast of India.</title>
        <authorList>
            <person name="Verma A."/>
            <person name="Kumar P."/>
            <person name="Krishnamurthi S."/>
        </authorList>
    </citation>
    <scope>NUCLEOTIDE SEQUENCE [LARGE SCALE GENOMIC DNA]</scope>
    <source>
        <strain evidence="7 8">SAOS-164</strain>
    </source>
</reference>
<keyword evidence="4" id="KW-0472">Membrane</keyword>
<keyword evidence="5" id="KW-0732">Signal</keyword>
<dbReference type="EMBL" id="SRLE01000014">
    <property type="protein sequence ID" value="TGD71342.1"/>
    <property type="molecule type" value="Genomic_DNA"/>
</dbReference>
<dbReference type="Gene3D" id="3.30.70.270">
    <property type="match status" value="1"/>
</dbReference>
<dbReference type="Gene3D" id="2.60.40.2380">
    <property type="match status" value="1"/>
</dbReference>
<dbReference type="Pfam" id="PF07695">
    <property type="entry name" value="7TMR-DISM_7TM"/>
    <property type="match status" value="1"/>
</dbReference>
<feature type="transmembrane region" description="Helical" evidence="4">
    <location>
        <begin position="281"/>
        <end position="299"/>
    </location>
</feature>
<evidence type="ECO:0000256" key="3">
    <source>
        <dbReference type="ARBA" id="ARBA00034247"/>
    </source>
</evidence>
<feature type="signal peptide" evidence="5">
    <location>
        <begin position="1"/>
        <end position="19"/>
    </location>
</feature>
<name>A0A4Z0LVJ3_9GAMM</name>
<dbReference type="RefSeq" id="WP_135446234.1">
    <property type="nucleotide sequence ID" value="NZ_SRLE01000014.1"/>
</dbReference>
<organism evidence="7 8">
    <name type="scientific">Mangrovimicrobium sediminis</name>
    <dbReference type="NCBI Taxonomy" id="2562682"/>
    <lineage>
        <taxon>Bacteria</taxon>
        <taxon>Pseudomonadati</taxon>
        <taxon>Pseudomonadota</taxon>
        <taxon>Gammaproteobacteria</taxon>
        <taxon>Cellvibrionales</taxon>
        <taxon>Halieaceae</taxon>
        <taxon>Mangrovimicrobium</taxon>
    </lineage>
</organism>
<proteinExistence type="predicted"/>
<dbReference type="FunFam" id="3.30.70.270:FF:000001">
    <property type="entry name" value="Diguanylate cyclase domain protein"/>
    <property type="match status" value="1"/>
</dbReference>
<evidence type="ECO:0000256" key="1">
    <source>
        <dbReference type="ARBA" id="ARBA00001946"/>
    </source>
</evidence>
<dbReference type="AlphaFoldDB" id="A0A4Z0LVJ3"/>
<evidence type="ECO:0000259" key="6">
    <source>
        <dbReference type="PROSITE" id="PS50887"/>
    </source>
</evidence>
<evidence type="ECO:0000256" key="4">
    <source>
        <dbReference type="SAM" id="Phobius"/>
    </source>
</evidence>
<evidence type="ECO:0000256" key="2">
    <source>
        <dbReference type="ARBA" id="ARBA00012528"/>
    </source>
</evidence>
<dbReference type="InterPro" id="IPR050469">
    <property type="entry name" value="Diguanylate_Cyclase"/>
</dbReference>
<evidence type="ECO:0000313" key="7">
    <source>
        <dbReference type="EMBL" id="TGD71342.1"/>
    </source>
</evidence>